<protein>
    <recommendedName>
        <fullName evidence="2">DUF7869 domain-containing protein</fullName>
    </recommendedName>
</protein>
<sequence length="305" mass="34731">MPKAFSVERLSSESSDSDAGQQEGQQSAPAAKRRRVQDKTDIDKASEAYLRSLIGKQCPCKKRECLLQFAEPSKFAALAEYRSHWLDLEKLDQDTFALDRMKTMIQACEGDGNGLMKWSIEGVQTCRRAWKALHNMGTGRRQRIFQAAQKRAVSAPVDLRYVKRPYSDKKGKSEDCVRGDVVSFLGSLWASVAETLPDVRDDTFDDVDPEVSSRNIRSFVVQYLRSGHTHEDIDQTFGALSKHLLRVRDLQSPSDVVNTIKDFLQKAKMAWETERHVVMMDSIRDWSFAMSWTRIFVLASDPIFP</sequence>
<feature type="domain" description="DUF7869" evidence="2">
    <location>
        <begin position="217"/>
        <end position="275"/>
    </location>
</feature>
<comment type="caution">
    <text evidence="3">The sequence shown here is derived from an EMBL/GenBank/DDBJ whole genome shotgun (WGS) entry which is preliminary data.</text>
</comment>
<dbReference type="InterPro" id="IPR057191">
    <property type="entry name" value="DUF7869"/>
</dbReference>
<evidence type="ECO:0000259" key="2">
    <source>
        <dbReference type="Pfam" id="PF25273"/>
    </source>
</evidence>
<gene>
    <name evidence="3" type="ORF">CCMP2556_LOCUS8270</name>
</gene>
<proteinExistence type="predicted"/>
<accession>A0ABP0IV57</accession>
<evidence type="ECO:0000256" key="1">
    <source>
        <dbReference type="SAM" id="MobiDB-lite"/>
    </source>
</evidence>
<reference evidence="3 4" key="1">
    <citation type="submission" date="2024-02" db="EMBL/GenBank/DDBJ databases">
        <authorList>
            <person name="Chen Y."/>
            <person name="Shah S."/>
            <person name="Dougan E. K."/>
            <person name="Thang M."/>
            <person name="Chan C."/>
        </authorList>
    </citation>
    <scope>NUCLEOTIDE SEQUENCE [LARGE SCALE GENOMIC DNA]</scope>
</reference>
<name>A0ABP0IV57_9DINO</name>
<feature type="compositionally biased region" description="Polar residues" evidence="1">
    <location>
        <begin position="19"/>
        <end position="28"/>
    </location>
</feature>
<organism evidence="3 4">
    <name type="scientific">Durusdinium trenchii</name>
    <dbReference type="NCBI Taxonomy" id="1381693"/>
    <lineage>
        <taxon>Eukaryota</taxon>
        <taxon>Sar</taxon>
        <taxon>Alveolata</taxon>
        <taxon>Dinophyceae</taxon>
        <taxon>Suessiales</taxon>
        <taxon>Symbiodiniaceae</taxon>
        <taxon>Durusdinium</taxon>
    </lineage>
</organism>
<dbReference type="Proteomes" id="UP001642484">
    <property type="component" value="Unassembled WGS sequence"/>
</dbReference>
<evidence type="ECO:0000313" key="4">
    <source>
        <dbReference type="Proteomes" id="UP001642484"/>
    </source>
</evidence>
<feature type="region of interest" description="Disordered" evidence="1">
    <location>
        <begin position="1"/>
        <end position="39"/>
    </location>
</feature>
<dbReference type="Pfam" id="PF25273">
    <property type="entry name" value="DUF7869"/>
    <property type="match status" value="1"/>
</dbReference>
<dbReference type="EMBL" id="CAXAMN010003747">
    <property type="protein sequence ID" value="CAK9005964.1"/>
    <property type="molecule type" value="Genomic_DNA"/>
</dbReference>
<evidence type="ECO:0000313" key="3">
    <source>
        <dbReference type="EMBL" id="CAK9005964.1"/>
    </source>
</evidence>
<keyword evidence="4" id="KW-1185">Reference proteome</keyword>